<feature type="transmembrane region" description="Helical" evidence="1">
    <location>
        <begin position="369"/>
        <end position="388"/>
    </location>
</feature>
<dbReference type="GeneID" id="36833227"/>
<feature type="transmembrane region" description="Helical" evidence="1">
    <location>
        <begin position="127"/>
        <end position="147"/>
    </location>
</feature>
<reference evidence="3 4" key="1">
    <citation type="submission" date="2018-05" db="EMBL/GenBank/DDBJ databases">
        <title>Complete Genome Sequences of Extremely Thermoacidophilic, Metal-Mobilizing Type-Strain Members of the Archaeal Family Sulfolobaceae: Acidianus brierleyi DSM-1651T, Acidianus sulfidivorans DSM-18786T, Metallosphaera hakonensis DSM-7519T, and Metallosphaera prunae DSM-10039T.</title>
        <authorList>
            <person name="Counts J.A."/>
            <person name="Kelly R.M."/>
        </authorList>
    </citation>
    <scope>NUCLEOTIDE SEQUENCE [LARGE SCALE GENOMIC DNA]</scope>
    <source>
        <strain evidence="3 4">DSM 1651</strain>
    </source>
</reference>
<feature type="transmembrane region" description="Helical" evidence="1">
    <location>
        <begin position="230"/>
        <end position="248"/>
    </location>
</feature>
<evidence type="ECO:0000259" key="2">
    <source>
        <dbReference type="PROSITE" id="PS50855"/>
    </source>
</evidence>
<dbReference type="InterPro" id="IPR000883">
    <property type="entry name" value="Cyt_C_Oxase_1"/>
</dbReference>
<feature type="transmembrane region" description="Helical" evidence="1">
    <location>
        <begin position="322"/>
        <end position="348"/>
    </location>
</feature>
<dbReference type="InterPro" id="IPR036927">
    <property type="entry name" value="Cyt_c_oxase-like_su1_sf"/>
</dbReference>
<dbReference type="GO" id="GO:0015990">
    <property type="term" value="P:electron transport coupled proton transport"/>
    <property type="evidence" value="ECO:0007669"/>
    <property type="project" value="TreeGrafter"/>
</dbReference>
<dbReference type="GO" id="GO:0004129">
    <property type="term" value="F:cytochrome-c oxidase activity"/>
    <property type="evidence" value="ECO:0007669"/>
    <property type="project" value="InterPro"/>
</dbReference>
<keyword evidence="1" id="KW-1133">Transmembrane helix</keyword>
<accession>A0A2U9IHI4</accession>
<proteinExistence type="predicted"/>
<feature type="transmembrane region" description="Helical" evidence="1">
    <location>
        <begin position="260"/>
        <end position="281"/>
    </location>
</feature>
<evidence type="ECO:0000313" key="4">
    <source>
        <dbReference type="Proteomes" id="UP000248044"/>
    </source>
</evidence>
<dbReference type="KEGG" id="abri:DFR85_13685"/>
<feature type="domain" description="Cytochrome oxidase subunit I profile" evidence="2">
    <location>
        <begin position="1"/>
        <end position="454"/>
    </location>
</feature>
<feature type="transmembrane region" description="Helical" evidence="1">
    <location>
        <begin position="42"/>
        <end position="70"/>
    </location>
</feature>
<keyword evidence="1" id="KW-0472">Membrane</keyword>
<dbReference type="PROSITE" id="PS50855">
    <property type="entry name" value="COX1"/>
    <property type="match status" value="1"/>
</dbReference>
<dbReference type="RefSeq" id="WP_110271367.1">
    <property type="nucleotide sequence ID" value="NZ_CP029289.2"/>
</dbReference>
<dbReference type="AlphaFoldDB" id="A0A2U9IHI4"/>
<dbReference type="SUPFAM" id="SSF81442">
    <property type="entry name" value="Cytochrome c oxidase subunit I-like"/>
    <property type="match status" value="1"/>
</dbReference>
<protein>
    <recommendedName>
        <fullName evidence="2">Cytochrome oxidase subunit I profile domain-containing protein</fullName>
    </recommendedName>
</protein>
<dbReference type="OrthoDB" id="44030at2157"/>
<feature type="transmembrane region" description="Helical" evidence="1">
    <location>
        <begin position="288"/>
        <end position="310"/>
    </location>
</feature>
<evidence type="ECO:0000256" key="1">
    <source>
        <dbReference type="SAM" id="Phobius"/>
    </source>
</evidence>
<name>A0A2U9IHI4_9CREN</name>
<dbReference type="InterPro" id="IPR023616">
    <property type="entry name" value="Cyt_c_oxase-like_su1_dom"/>
</dbReference>
<dbReference type="GO" id="GO:0022904">
    <property type="term" value="P:respiratory electron transport chain"/>
    <property type="evidence" value="ECO:0007669"/>
    <property type="project" value="TreeGrafter"/>
</dbReference>
<dbReference type="PANTHER" id="PTHR10422:SF18">
    <property type="entry name" value="CYTOCHROME C OXIDASE SUBUNIT 1"/>
    <property type="match status" value="1"/>
</dbReference>
<feature type="transmembrane region" description="Helical" evidence="1">
    <location>
        <begin position="82"/>
        <end position="107"/>
    </location>
</feature>
<keyword evidence="1" id="KW-0812">Transmembrane</keyword>
<organism evidence="3 4">
    <name type="scientific">Acidianus brierleyi</name>
    <dbReference type="NCBI Taxonomy" id="41673"/>
    <lineage>
        <taxon>Archaea</taxon>
        <taxon>Thermoproteota</taxon>
        <taxon>Thermoprotei</taxon>
        <taxon>Sulfolobales</taxon>
        <taxon>Sulfolobaceae</taxon>
        <taxon>Acidianus</taxon>
    </lineage>
</organism>
<dbReference type="GO" id="GO:0016020">
    <property type="term" value="C:membrane"/>
    <property type="evidence" value="ECO:0007669"/>
    <property type="project" value="InterPro"/>
</dbReference>
<dbReference type="GO" id="GO:0020037">
    <property type="term" value="F:heme binding"/>
    <property type="evidence" value="ECO:0007669"/>
    <property type="project" value="InterPro"/>
</dbReference>
<feature type="transmembrane region" description="Helical" evidence="1">
    <location>
        <begin position="154"/>
        <end position="178"/>
    </location>
</feature>
<sequence length="454" mass="52395">MNVRSSTLYFIGAISWLVITGLGAMNLRTYLLNEGSIKFDEIYYFMLTLHGDSGMIAFVSFSSLAISIFLIEKYYSLNYKILNSLFIIANIGIIIYFLGGPIIGWYMLYPLSTQSFNFIGIYGKYFWISYLGIFIYCISIETCSVYLWKKSNNLIFITLSLMIFSIPFLGATMILYILSIVKGISVSPIITSFTFWEYGSPDTYFLTFSVFALLYYIFKPFSTKWTLWSKYPLMILPFLIFANHLQTWPINPIVREASDFFTIILTGFLAILFFNLIIPLFKTTINSTIEFLGVITLGGFLISSIFSIILPFNFFDPIFHNTYYVVGSFHSIIWNFLITGFFLGFYIFTTNLEEKKELKNENVILKTSLITWLISSTILSYLMMYSGYEGLIRREVIFPSKFLPSMDLMTAFAFIAVTAISLAFSIELSKLISVKIKKIEYKKFQAKIMNKIRH</sequence>
<feature type="transmembrane region" description="Helical" evidence="1">
    <location>
        <begin position="198"/>
        <end position="218"/>
    </location>
</feature>
<evidence type="ECO:0000313" key="3">
    <source>
        <dbReference type="EMBL" id="AWR95489.1"/>
    </source>
</evidence>
<feature type="transmembrane region" description="Helical" evidence="1">
    <location>
        <begin position="7"/>
        <end position="30"/>
    </location>
</feature>
<dbReference type="EMBL" id="CP029289">
    <property type="protein sequence ID" value="AWR95489.1"/>
    <property type="molecule type" value="Genomic_DNA"/>
</dbReference>
<dbReference type="GO" id="GO:0009060">
    <property type="term" value="P:aerobic respiration"/>
    <property type="evidence" value="ECO:0007669"/>
    <property type="project" value="InterPro"/>
</dbReference>
<dbReference type="PANTHER" id="PTHR10422">
    <property type="entry name" value="CYTOCHROME C OXIDASE SUBUNIT 1"/>
    <property type="match status" value="1"/>
</dbReference>
<dbReference type="Proteomes" id="UP000248044">
    <property type="component" value="Chromosome"/>
</dbReference>
<keyword evidence="4" id="KW-1185">Reference proteome</keyword>
<gene>
    <name evidence="3" type="ORF">DFR85_13685</name>
</gene>
<dbReference type="Gene3D" id="1.20.210.10">
    <property type="entry name" value="Cytochrome c oxidase-like, subunit I domain"/>
    <property type="match status" value="1"/>
</dbReference>
<feature type="transmembrane region" description="Helical" evidence="1">
    <location>
        <begin position="408"/>
        <end position="428"/>
    </location>
</feature>
<dbReference type="Pfam" id="PF00115">
    <property type="entry name" value="COX1"/>
    <property type="match status" value="1"/>
</dbReference>